<sequence length="190" mass="21569">MAPTGLLSVLLLLLHAFIVRTNAARECQSTDCYRYYNKQTRKYFVEKWPLVNWPTGEFYAGNVPIDESDPSRSLFFVFKPASDAPVNETTIWLNGGPGCSSLAGFLQEVGPIEWAPGQLKPVKNQQYAWSKITNMLWVEYPVGVGFTTGEIRARNEVDAAKDFVGFFKNFQKLFSIQDYKTYVTVLSEQQ</sequence>
<keyword evidence="5" id="KW-0325">Glycoprotein</keyword>
<dbReference type="AlphaFoldDB" id="A0AAV9PL09"/>
<evidence type="ECO:0000256" key="2">
    <source>
        <dbReference type="ARBA" id="ARBA00022645"/>
    </source>
</evidence>
<dbReference type="GeneID" id="89923573"/>
<comment type="caution">
    <text evidence="7">The sequence shown here is derived from an EMBL/GenBank/DDBJ whole genome shotgun (WGS) entry which is preliminary data.</text>
</comment>
<dbReference type="RefSeq" id="XP_064662240.1">
    <property type="nucleotide sequence ID" value="XM_064799485.1"/>
</dbReference>
<dbReference type="GO" id="GO:0004185">
    <property type="term" value="F:serine-type carboxypeptidase activity"/>
    <property type="evidence" value="ECO:0007669"/>
    <property type="project" value="InterPro"/>
</dbReference>
<feature type="chain" id="PRO_5043597534" description="Serine carboxypeptidase" evidence="6">
    <location>
        <begin position="24"/>
        <end position="190"/>
    </location>
</feature>
<keyword evidence="4" id="KW-0378">Hydrolase</keyword>
<gene>
    <name evidence="7" type="ORF">LTR77_002226</name>
</gene>
<dbReference type="Proteomes" id="UP001337655">
    <property type="component" value="Unassembled WGS sequence"/>
</dbReference>
<name>A0AAV9PL09_9PEZI</name>
<dbReference type="PANTHER" id="PTHR11802:SF479">
    <property type="entry name" value="CARBOXYPEPTIDASE"/>
    <property type="match status" value="1"/>
</dbReference>
<accession>A0AAV9PL09</accession>
<evidence type="ECO:0000313" key="7">
    <source>
        <dbReference type="EMBL" id="KAK5173545.1"/>
    </source>
</evidence>
<evidence type="ECO:0008006" key="9">
    <source>
        <dbReference type="Google" id="ProtNLM"/>
    </source>
</evidence>
<dbReference type="PANTHER" id="PTHR11802">
    <property type="entry name" value="SERINE PROTEASE FAMILY S10 SERINE CARBOXYPEPTIDASE"/>
    <property type="match status" value="1"/>
</dbReference>
<feature type="signal peptide" evidence="6">
    <location>
        <begin position="1"/>
        <end position="23"/>
    </location>
</feature>
<dbReference type="Pfam" id="PF00450">
    <property type="entry name" value="Peptidase_S10"/>
    <property type="match status" value="1"/>
</dbReference>
<dbReference type="InterPro" id="IPR001563">
    <property type="entry name" value="Peptidase_S10"/>
</dbReference>
<evidence type="ECO:0000313" key="8">
    <source>
        <dbReference type="Proteomes" id="UP001337655"/>
    </source>
</evidence>
<keyword evidence="8" id="KW-1185">Reference proteome</keyword>
<dbReference type="GO" id="GO:0006508">
    <property type="term" value="P:proteolysis"/>
    <property type="evidence" value="ECO:0007669"/>
    <property type="project" value="UniProtKB-KW"/>
</dbReference>
<keyword evidence="3" id="KW-0645">Protease</keyword>
<reference evidence="7 8" key="1">
    <citation type="submission" date="2023-08" db="EMBL/GenBank/DDBJ databases">
        <title>Black Yeasts Isolated from many extreme environments.</title>
        <authorList>
            <person name="Coleine C."/>
            <person name="Stajich J.E."/>
            <person name="Selbmann L."/>
        </authorList>
    </citation>
    <scope>NUCLEOTIDE SEQUENCE [LARGE SCALE GENOMIC DNA]</scope>
    <source>
        <strain evidence="7 8">CCFEE 5935</strain>
    </source>
</reference>
<evidence type="ECO:0000256" key="1">
    <source>
        <dbReference type="ARBA" id="ARBA00009431"/>
    </source>
</evidence>
<evidence type="ECO:0000256" key="3">
    <source>
        <dbReference type="ARBA" id="ARBA00022670"/>
    </source>
</evidence>
<proteinExistence type="inferred from homology"/>
<organism evidence="7 8">
    <name type="scientific">Saxophila tyrrhenica</name>
    <dbReference type="NCBI Taxonomy" id="1690608"/>
    <lineage>
        <taxon>Eukaryota</taxon>
        <taxon>Fungi</taxon>
        <taxon>Dikarya</taxon>
        <taxon>Ascomycota</taxon>
        <taxon>Pezizomycotina</taxon>
        <taxon>Dothideomycetes</taxon>
        <taxon>Dothideomycetidae</taxon>
        <taxon>Mycosphaerellales</taxon>
        <taxon>Extremaceae</taxon>
        <taxon>Saxophila</taxon>
    </lineage>
</organism>
<dbReference type="EMBL" id="JAVRRT010000003">
    <property type="protein sequence ID" value="KAK5173545.1"/>
    <property type="molecule type" value="Genomic_DNA"/>
</dbReference>
<keyword evidence="2" id="KW-0121">Carboxypeptidase</keyword>
<evidence type="ECO:0000256" key="5">
    <source>
        <dbReference type="ARBA" id="ARBA00023180"/>
    </source>
</evidence>
<dbReference type="InterPro" id="IPR029058">
    <property type="entry name" value="AB_hydrolase_fold"/>
</dbReference>
<comment type="similarity">
    <text evidence="1">Belongs to the peptidase S10 family.</text>
</comment>
<evidence type="ECO:0000256" key="4">
    <source>
        <dbReference type="ARBA" id="ARBA00022801"/>
    </source>
</evidence>
<dbReference type="Gene3D" id="3.40.50.1820">
    <property type="entry name" value="alpha/beta hydrolase"/>
    <property type="match status" value="1"/>
</dbReference>
<protein>
    <recommendedName>
        <fullName evidence="9">Serine carboxypeptidase</fullName>
    </recommendedName>
</protein>
<evidence type="ECO:0000256" key="6">
    <source>
        <dbReference type="SAM" id="SignalP"/>
    </source>
</evidence>
<dbReference type="SUPFAM" id="SSF53474">
    <property type="entry name" value="alpha/beta-Hydrolases"/>
    <property type="match status" value="1"/>
</dbReference>
<keyword evidence="6" id="KW-0732">Signal</keyword>